<proteinExistence type="predicted"/>
<gene>
    <name evidence="1" type="ORF">GS397_10450</name>
</gene>
<dbReference type="EMBL" id="CP047218">
    <property type="protein sequence ID" value="QHD67431.1"/>
    <property type="molecule type" value="Genomic_DNA"/>
</dbReference>
<accession>A0A6P1GIM0</accession>
<sequence length="85" mass="9553">MTVIDLPLHRFTGRVNISPAGQTGRSVHVIVRVDRTDILNADDVSEWLQENVLGGGEAEIVRSGKVVRFRFQDDADAALFKMRWC</sequence>
<dbReference type="AlphaFoldDB" id="A0A6P1GIM0"/>
<protein>
    <submittedName>
        <fullName evidence="1">Uncharacterized protein</fullName>
    </submittedName>
</protein>
<organism evidence="1 2">
    <name type="scientific">Sphingobium yanoikuyae</name>
    <name type="common">Sphingomonas yanoikuyae</name>
    <dbReference type="NCBI Taxonomy" id="13690"/>
    <lineage>
        <taxon>Bacteria</taxon>
        <taxon>Pseudomonadati</taxon>
        <taxon>Pseudomonadota</taxon>
        <taxon>Alphaproteobacteria</taxon>
        <taxon>Sphingomonadales</taxon>
        <taxon>Sphingomonadaceae</taxon>
        <taxon>Sphingobium</taxon>
    </lineage>
</organism>
<name>A0A6P1GIM0_SPHYA</name>
<evidence type="ECO:0000313" key="2">
    <source>
        <dbReference type="Proteomes" id="UP000464086"/>
    </source>
</evidence>
<dbReference type="Proteomes" id="UP000464086">
    <property type="component" value="Chromosome"/>
</dbReference>
<dbReference type="RefSeq" id="WP_125987703.1">
    <property type="nucleotide sequence ID" value="NZ_CP047218.1"/>
</dbReference>
<reference evidence="1 2" key="1">
    <citation type="submission" date="2019-12" db="EMBL/GenBank/DDBJ databases">
        <title>Functional and genomic insights into the Sphingobium yanoikuyae YC-JY1, a bacterium efficiently degrading bisphenol A.</title>
        <authorList>
            <person name="Jia Y."/>
            <person name="Li X."/>
            <person name="Wang J."/>
            <person name="Eltoukhy A."/>
            <person name="Lamraoui I."/>
            <person name="Yan Y."/>
        </authorList>
    </citation>
    <scope>NUCLEOTIDE SEQUENCE [LARGE SCALE GENOMIC DNA]</scope>
    <source>
        <strain evidence="1 2">YC-JY1</strain>
    </source>
</reference>
<evidence type="ECO:0000313" key="1">
    <source>
        <dbReference type="EMBL" id="QHD67431.1"/>
    </source>
</evidence>